<organism evidence="3 4">
    <name type="scientific">Claviceps africana</name>
    <dbReference type="NCBI Taxonomy" id="83212"/>
    <lineage>
        <taxon>Eukaryota</taxon>
        <taxon>Fungi</taxon>
        <taxon>Dikarya</taxon>
        <taxon>Ascomycota</taxon>
        <taxon>Pezizomycotina</taxon>
        <taxon>Sordariomycetes</taxon>
        <taxon>Hypocreomycetidae</taxon>
        <taxon>Hypocreales</taxon>
        <taxon>Clavicipitaceae</taxon>
        <taxon>Claviceps</taxon>
    </lineage>
</organism>
<keyword evidence="2" id="KW-0812">Transmembrane</keyword>
<dbReference type="Pfam" id="PF17254">
    <property type="entry name" value="DUF5321"/>
    <property type="match status" value="1"/>
</dbReference>
<evidence type="ECO:0000313" key="3">
    <source>
        <dbReference type="EMBL" id="KAG5925873.1"/>
    </source>
</evidence>
<accession>A0A8K0J6C3</accession>
<dbReference type="EMBL" id="SRPY01000328">
    <property type="protein sequence ID" value="KAG5925873.1"/>
    <property type="molecule type" value="Genomic_DNA"/>
</dbReference>
<keyword evidence="4" id="KW-1185">Reference proteome</keyword>
<dbReference type="OrthoDB" id="2253354at2759"/>
<feature type="transmembrane region" description="Helical" evidence="2">
    <location>
        <begin position="76"/>
        <end position="96"/>
    </location>
</feature>
<evidence type="ECO:0000256" key="2">
    <source>
        <dbReference type="SAM" id="Phobius"/>
    </source>
</evidence>
<protein>
    <submittedName>
        <fullName evidence="3">Uncharacterized protein</fullName>
    </submittedName>
</protein>
<evidence type="ECO:0000313" key="4">
    <source>
        <dbReference type="Proteomes" id="UP000811619"/>
    </source>
</evidence>
<evidence type="ECO:0000256" key="1">
    <source>
        <dbReference type="SAM" id="MobiDB-lite"/>
    </source>
</evidence>
<feature type="region of interest" description="Disordered" evidence="1">
    <location>
        <begin position="152"/>
        <end position="212"/>
    </location>
</feature>
<name>A0A8K0J6C3_9HYPO</name>
<dbReference type="AlphaFoldDB" id="A0A8K0J6C3"/>
<reference evidence="3" key="1">
    <citation type="journal article" date="2020" name="bioRxiv">
        <title>Whole genome comparisons of ergot fungi reveals the divergence and evolution of species within the genus Claviceps are the result of varying mechanisms driving genome evolution and host range expansion.</title>
        <authorList>
            <person name="Wyka S.A."/>
            <person name="Mondo S.J."/>
            <person name="Liu M."/>
            <person name="Dettman J."/>
            <person name="Nalam V."/>
            <person name="Broders K.D."/>
        </authorList>
    </citation>
    <scope>NUCLEOTIDE SEQUENCE</scope>
    <source>
        <strain evidence="3">CCC 489</strain>
    </source>
</reference>
<keyword evidence="2" id="KW-0472">Membrane</keyword>
<proteinExistence type="predicted"/>
<gene>
    <name evidence="3" type="ORF">E4U42_003850</name>
</gene>
<keyword evidence="2" id="KW-1133">Transmembrane helix</keyword>
<dbReference type="InterPro" id="IPR035213">
    <property type="entry name" value="DUF5321"/>
</dbReference>
<sequence length="212" mass="23694">MTTRRLVLRAVRAGRVHVEPRAPVHPVVGGIRASSTGSGPATITDASFWKSLIPKPFRRENRPTNERTRPKDWNPATYFIVMFLFIGSMSIQMIALRKQSERYQRQSTVRMEQLREALRRLKNGEDVDVDRLLGGADEVQSDTDWEELLKAMESDPASPSTEREIDAATRPEAQKVAAATEQPIVKDAPVDQEMGTADSTTKSKPANLGSFF</sequence>
<dbReference type="Proteomes" id="UP000811619">
    <property type="component" value="Unassembled WGS sequence"/>
</dbReference>
<comment type="caution">
    <text evidence="3">The sequence shown here is derived from an EMBL/GenBank/DDBJ whole genome shotgun (WGS) entry which is preliminary data.</text>
</comment>
<feature type="compositionally biased region" description="Basic and acidic residues" evidence="1">
    <location>
        <begin position="161"/>
        <end position="173"/>
    </location>
</feature>